<keyword evidence="3" id="KW-0963">Cytoplasm</keyword>
<dbReference type="InterPro" id="IPR049083">
    <property type="entry name" value="TACO1_YebC_N"/>
</dbReference>
<dbReference type="InterPro" id="IPR026564">
    <property type="entry name" value="Transcrip_reg_TACO1-like_dom3"/>
</dbReference>
<dbReference type="PANTHER" id="PTHR12532:SF6">
    <property type="entry name" value="TRANSCRIPTIONAL REGULATORY PROTEIN YEBC-RELATED"/>
    <property type="match status" value="1"/>
</dbReference>
<dbReference type="Pfam" id="PF01709">
    <property type="entry name" value="Transcrip_reg"/>
    <property type="match status" value="1"/>
</dbReference>
<dbReference type="GO" id="GO:0005829">
    <property type="term" value="C:cytosol"/>
    <property type="evidence" value="ECO:0007669"/>
    <property type="project" value="TreeGrafter"/>
</dbReference>
<keyword evidence="4" id="KW-0238">DNA-binding</keyword>
<dbReference type="InterPro" id="IPR048300">
    <property type="entry name" value="TACO1_YebC-like_2nd/3rd_dom"/>
</dbReference>
<evidence type="ECO:0000259" key="7">
    <source>
        <dbReference type="Pfam" id="PF20772"/>
    </source>
</evidence>
<dbReference type="InterPro" id="IPR029072">
    <property type="entry name" value="YebC-like"/>
</dbReference>
<reference evidence="8" key="1">
    <citation type="journal article" date="2014" name="Front. Microbiol.">
        <title>High frequency of phylogenetically diverse reductive dehalogenase-homologous genes in deep subseafloor sedimentary metagenomes.</title>
        <authorList>
            <person name="Kawai M."/>
            <person name="Futagami T."/>
            <person name="Toyoda A."/>
            <person name="Takaki Y."/>
            <person name="Nishi S."/>
            <person name="Hori S."/>
            <person name="Arai W."/>
            <person name="Tsubouchi T."/>
            <person name="Morono Y."/>
            <person name="Uchiyama I."/>
            <person name="Ito T."/>
            <person name="Fujiyama A."/>
            <person name="Inagaki F."/>
            <person name="Takami H."/>
        </authorList>
    </citation>
    <scope>NUCLEOTIDE SEQUENCE</scope>
    <source>
        <strain evidence="8">Expedition CK06-06</strain>
    </source>
</reference>
<dbReference type="GO" id="GO:0003677">
    <property type="term" value="F:DNA binding"/>
    <property type="evidence" value="ECO:0007669"/>
    <property type="project" value="UniProtKB-KW"/>
</dbReference>
<feature type="compositionally biased region" description="Basic residues" evidence="5">
    <location>
        <begin position="1"/>
        <end position="14"/>
    </location>
</feature>
<comment type="caution">
    <text evidence="8">The sequence shown here is derived from an EMBL/GenBank/DDBJ whole genome shotgun (WGS) entry which is preliminary data.</text>
</comment>
<evidence type="ECO:0008006" key="9">
    <source>
        <dbReference type="Google" id="ProtNLM"/>
    </source>
</evidence>
<protein>
    <recommendedName>
        <fullName evidence="9">YebC/PmpR family DNA-binding transcriptional regulator</fullName>
    </recommendedName>
</protein>
<evidence type="ECO:0000313" key="8">
    <source>
        <dbReference type="EMBL" id="GAF81601.1"/>
    </source>
</evidence>
<dbReference type="InterPro" id="IPR017856">
    <property type="entry name" value="Integrase-like_N"/>
</dbReference>
<dbReference type="Pfam" id="PF20772">
    <property type="entry name" value="TACO1_YebC_N"/>
    <property type="match status" value="1"/>
</dbReference>
<dbReference type="PANTHER" id="PTHR12532">
    <property type="entry name" value="TRANSLATIONAL ACTIVATOR OF CYTOCHROME C OXIDASE 1"/>
    <property type="match status" value="1"/>
</dbReference>
<dbReference type="Gene3D" id="3.30.70.980">
    <property type="match status" value="1"/>
</dbReference>
<dbReference type="SUPFAM" id="SSF75625">
    <property type="entry name" value="YebC-like"/>
    <property type="match status" value="1"/>
</dbReference>
<comment type="similarity">
    <text evidence="2">Belongs to the TACO1 family.</text>
</comment>
<sequence length="120" mass="13265">MSGHSKWHSIRHKKGATDAKRGKIFSRINKELMVAARMGGGDPSANPRLRQAIASAKAENMPKDNIERAIKKGTGELEGVNYEEHVYEGYAPGGVALLIEVMTDNKNRAAADIRYVFNKR</sequence>
<dbReference type="FunFam" id="1.10.10.200:FF:000002">
    <property type="entry name" value="Probable transcriptional regulatory protein CLM62_37755"/>
    <property type="match status" value="1"/>
</dbReference>
<comment type="subcellular location">
    <subcellularLocation>
        <location evidence="1">Mitochondrion</location>
    </subcellularLocation>
</comment>
<feature type="region of interest" description="Disordered" evidence="5">
    <location>
        <begin position="1"/>
        <end position="21"/>
    </location>
</feature>
<gene>
    <name evidence="8" type="ORF">S01H1_11717</name>
</gene>
<accession>X0T2N2</accession>
<dbReference type="EMBL" id="BARS01005983">
    <property type="protein sequence ID" value="GAF81601.1"/>
    <property type="molecule type" value="Genomic_DNA"/>
</dbReference>
<organism evidence="8">
    <name type="scientific">marine sediment metagenome</name>
    <dbReference type="NCBI Taxonomy" id="412755"/>
    <lineage>
        <taxon>unclassified sequences</taxon>
        <taxon>metagenomes</taxon>
        <taxon>ecological metagenomes</taxon>
    </lineage>
</organism>
<evidence type="ECO:0000256" key="3">
    <source>
        <dbReference type="ARBA" id="ARBA00022490"/>
    </source>
</evidence>
<feature type="domain" description="TACO1/YebC-like N-terminal" evidence="7">
    <location>
        <begin position="5"/>
        <end position="76"/>
    </location>
</feature>
<evidence type="ECO:0000256" key="4">
    <source>
        <dbReference type="ARBA" id="ARBA00023125"/>
    </source>
</evidence>
<dbReference type="GO" id="GO:0005739">
    <property type="term" value="C:mitochondrion"/>
    <property type="evidence" value="ECO:0007669"/>
    <property type="project" value="UniProtKB-SubCell"/>
</dbReference>
<proteinExistence type="inferred from homology"/>
<evidence type="ECO:0000256" key="1">
    <source>
        <dbReference type="ARBA" id="ARBA00004173"/>
    </source>
</evidence>
<dbReference type="InterPro" id="IPR002876">
    <property type="entry name" value="Transcrip_reg_TACO1-like"/>
</dbReference>
<evidence type="ECO:0000256" key="2">
    <source>
        <dbReference type="ARBA" id="ARBA00008724"/>
    </source>
</evidence>
<evidence type="ECO:0000259" key="6">
    <source>
        <dbReference type="Pfam" id="PF01709"/>
    </source>
</evidence>
<feature type="domain" description="TACO1/YebC-like second and third" evidence="6">
    <location>
        <begin position="82"/>
        <end position="119"/>
    </location>
</feature>
<feature type="non-terminal residue" evidence="8">
    <location>
        <position position="120"/>
    </location>
</feature>
<dbReference type="Gene3D" id="1.10.10.200">
    <property type="match status" value="1"/>
</dbReference>
<evidence type="ECO:0000256" key="5">
    <source>
        <dbReference type="SAM" id="MobiDB-lite"/>
    </source>
</evidence>
<dbReference type="AlphaFoldDB" id="X0T2N2"/>
<name>X0T2N2_9ZZZZ</name>